<keyword evidence="1" id="KW-0812">Transmembrane</keyword>
<evidence type="ECO:0000313" key="2">
    <source>
        <dbReference type="EMBL" id="JAE34816.1"/>
    </source>
</evidence>
<keyword evidence="1" id="KW-0472">Membrane</keyword>
<keyword evidence="1" id="KW-1133">Transmembrane helix</keyword>
<name>A0A0A9HIW8_ARUDO</name>
<dbReference type="EMBL" id="GBRH01163080">
    <property type="protein sequence ID" value="JAE34816.1"/>
    <property type="molecule type" value="Transcribed_RNA"/>
</dbReference>
<reference evidence="2" key="2">
    <citation type="journal article" date="2015" name="Data Brief">
        <title>Shoot transcriptome of the giant reed, Arundo donax.</title>
        <authorList>
            <person name="Barrero R.A."/>
            <person name="Guerrero F.D."/>
            <person name="Moolhuijzen P."/>
            <person name="Goolsby J.A."/>
            <person name="Tidwell J."/>
            <person name="Bellgard S.E."/>
            <person name="Bellgard M.I."/>
        </authorList>
    </citation>
    <scope>NUCLEOTIDE SEQUENCE</scope>
    <source>
        <tissue evidence="2">Shoot tissue taken approximately 20 cm above the soil surface</tissue>
    </source>
</reference>
<accession>A0A0A9HIW8</accession>
<evidence type="ECO:0000256" key="1">
    <source>
        <dbReference type="SAM" id="Phobius"/>
    </source>
</evidence>
<proteinExistence type="predicted"/>
<reference evidence="2" key="1">
    <citation type="submission" date="2014-09" db="EMBL/GenBank/DDBJ databases">
        <authorList>
            <person name="Magalhaes I.L.F."/>
            <person name="Oliveira U."/>
            <person name="Santos F.R."/>
            <person name="Vidigal T.H.D.A."/>
            <person name="Brescovit A.D."/>
            <person name="Santos A.J."/>
        </authorList>
    </citation>
    <scope>NUCLEOTIDE SEQUENCE</scope>
    <source>
        <tissue evidence="2">Shoot tissue taken approximately 20 cm above the soil surface</tissue>
    </source>
</reference>
<dbReference type="AlphaFoldDB" id="A0A0A9HIW8"/>
<organism evidence="2">
    <name type="scientific">Arundo donax</name>
    <name type="common">Giant reed</name>
    <name type="synonym">Donax arundinaceus</name>
    <dbReference type="NCBI Taxonomy" id="35708"/>
    <lineage>
        <taxon>Eukaryota</taxon>
        <taxon>Viridiplantae</taxon>
        <taxon>Streptophyta</taxon>
        <taxon>Embryophyta</taxon>
        <taxon>Tracheophyta</taxon>
        <taxon>Spermatophyta</taxon>
        <taxon>Magnoliopsida</taxon>
        <taxon>Liliopsida</taxon>
        <taxon>Poales</taxon>
        <taxon>Poaceae</taxon>
        <taxon>PACMAD clade</taxon>
        <taxon>Arundinoideae</taxon>
        <taxon>Arundineae</taxon>
        <taxon>Arundo</taxon>
    </lineage>
</organism>
<sequence length="73" mass="8341">MHCTTSADNHCSMLYICICLSTTIVRVFWLDLFMCLMPEYDTDHSIATMLLPCMIAQIPISCSFSNLLYALLR</sequence>
<feature type="transmembrane region" description="Helical" evidence="1">
    <location>
        <begin position="12"/>
        <end position="29"/>
    </location>
</feature>
<protein>
    <submittedName>
        <fullName evidence="2">Uncharacterized protein</fullName>
    </submittedName>
</protein>
<feature type="transmembrane region" description="Helical" evidence="1">
    <location>
        <begin position="49"/>
        <end position="72"/>
    </location>
</feature>